<dbReference type="PROSITE" id="PS00061">
    <property type="entry name" value="ADH_SHORT"/>
    <property type="match status" value="1"/>
</dbReference>
<evidence type="ECO:0000313" key="4">
    <source>
        <dbReference type="Proteomes" id="UP001597045"/>
    </source>
</evidence>
<protein>
    <submittedName>
        <fullName evidence="3">SDR family oxidoreductase</fullName>
    </submittedName>
</protein>
<dbReference type="PANTHER" id="PTHR24321">
    <property type="entry name" value="DEHYDROGENASES, SHORT CHAIN"/>
    <property type="match status" value="1"/>
</dbReference>
<feature type="non-terminal residue" evidence="3">
    <location>
        <position position="1"/>
    </location>
</feature>
<sequence>DEAQVNEAVKRGTEEVGPIDVLINNAGLLGPGGKPAHELTEDEWLLVVDVNLNGVFRCAKAVLPRMVAAKRGSIVNIASTGGLVAFERFASYVATKHGVIGLTKALALEYGRYGIRVNAVCPSTVQSDPNLHTQSTAGVAASQGISLDEYESASRTLHALPTLVKAEDVSKACLWLASADGVTGTALTVDAGYTAR</sequence>
<comment type="caution">
    <text evidence="3">The sequence shown here is derived from an EMBL/GenBank/DDBJ whole genome shotgun (WGS) entry which is preliminary data.</text>
</comment>
<dbReference type="InterPro" id="IPR002347">
    <property type="entry name" value="SDR_fam"/>
</dbReference>
<keyword evidence="4" id="KW-1185">Reference proteome</keyword>
<accession>A0ABW3MHJ3</accession>
<keyword evidence="2" id="KW-0560">Oxidoreductase</keyword>
<gene>
    <name evidence="3" type="ORF">ACFQ1S_30685</name>
</gene>
<proteinExistence type="inferred from homology"/>
<dbReference type="InterPro" id="IPR020904">
    <property type="entry name" value="Sc_DH/Rdtase_CS"/>
</dbReference>
<dbReference type="InterPro" id="IPR036291">
    <property type="entry name" value="NAD(P)-bd_dom_sf"/>
</dbReference>
<reference evidence="4" key="1">
    <citation type="journal article" date="2019" name="Int. J. Syst. Evol. Microbiol.">
        <title>The Global Catalogue of Microorganisms (GCM) 10K type strain sequencing project: providing services to taxonomists for standard genome sequencing and annotation.</title>
        <authorList>
            <consortium name="The Broad Institute Genomics Platform"/>
            <consortium name="The Broad Institute Genome Sequencing Center for Infectious Disease"/>
            <person name="Wu L."/>
            <person name="Ma J."/>
        </authorList>
    </citation>
    <scope>NUCLEOTIDE SEQUENCE [LARGE SCALE GENOMIC DNA]</scope>
    <source>
        <strain evidence="4">JCM 31486</strain>
    </source>
</reference>
<dbReference type="Pfam" id="PF13561">
    <property type="entry name" value="adh_short_C2"/>
    <property type="match status" value="1"/>
</dbReference>
<evidence type="ECO:0000313" key="3">
    <source>
        <dbReference type="EMBL" id="MFD1049588.1"/>
    </source>
</evidence>
<dbReference type="PRINTS" id="PR00081">
    <property type="entry name" value="GDHRDH"/>
</dbReference>
<name>A0ABW3MHJ3_9PSEU</name>
<dbReference type="Gene3D" id="3.40.50.720">
    <property type="entry name" value="NAD(P)-binding Rossmann-like Domain"/>
    <property type="match status" value="1"/>
</dbReference>
<dbReference type="EMBL" id="JBHTIS010002271">
    <property type="protein sequence ID" value="MFD1049588.1"/>
    <property type="molecule type" value="Genomic_DNA"/>
</dbReference>
<dbReference type="CDD" id="cd05233">
    <property type="entry name" value="SDR_c"/>
    <property type="match status" value="1"/>
</dbReference>
<dbReference type="PANTHER" id="PTHR24321:SF8">
    <property type="entry name" value="ESTRADIOL 17-BETA-DEHYDROGENASE 8-RELATED"/>
    <property type="match status" value="1"/>
</dbReference>
<organism evidence="3 4">
    <name type="scientific">Kibdelosporangium lantanae</name>
    <dbReference type="NCBI Taxonomy" id="1497396"/>
    <lineage>
        <taxon>Bacteria</taxon>
        <taxon>Bacillati</taxon>
        <taxon>Actinomycetota</taxon>
        <taxon>Actinomycetes</taxon>
        <taxon>Pseudonocardiales</taxon>
        <taxon>Pseudonocardiaceae</taxon>
        <taxon>Kibdelosporangium</taxon>
    </lineage>
</organism>
<evidence type="ECO:0000256" key="1">
    <source>
        <dbReference type="ARBA" id="ARBA00006484"/>
    </source>
</evidence>
<evidence type="ECO:0000256" key="2">
    <source>
        <dbReference type="ARBA" id="ARBA00023002"/>
    </source>
</evidence>
<dbReference type="PRINTS" id="PR00080">
    <property type="entry name" value="SDRFAMILY"/>
</dbReference>
<dbReference type="Proteomes" id="UP001597045">
    <property type="component" value="Unassembled WGS sequence"/>
</dbReference>
<dbReference type="SUPFAM" id="SSF51735">
    <property type="entry name" value="NAD(P)-binding Rossmann-fold domains"/>
    <property type="match status" value="1"/>
</dbReference>
<comment type="similarity">
    <text evidence="1">Belongs to the short-chain dehydrogenases/reductases (SDR) family.</text>
</comment>